<dbReference type="EMBL" id="DACRBY010000017">
    <property type="protein sequence ID" value="HAS8540911.1"/>
    <property type="molecule type" value="Genomic_DNA"/>
</dbReference>
<organism evidence="10">
    <name type="scientific">Vibrio vulnificus</name>
    <dbReference type="NCBI Taxonomy" id="672"/>
    <lineage>
        <taxon>Bacteria</taxon>
        <taxon>Pseudomonadati</taxon>
        <taxon>Pseudomonadota</taxon>
        <taxon>Gammaproteobacteria</taxon>
        <taxon>Vibrionales</taxon>
        <taxon>Vibrionaceae</taxon>
        <taxon>Vibrio</taxon>
    </lineage>
</organism>
<evidence type="ECO:0000256" key="7">
    <source>
        <dbReference type="ARBA" id="ARBA00025067"/>
    </source>
</evidence>
<evidence type="ECO:0000256" key="4">
    <source>
        <dbReference type="ARBA" id="ARBA00022563"/>
    </source>
</evidence>
<accession>A0A8H9TFM6</accession>
<reference evidence="10" key="2">
    <citation type="submission" date="2019-01" db="EMBL/GenBank/DDBJ databases">
        <authorList>
            <consortium name="NCBI Pathogen Detection Project"/>
        </authorList>
    </citation>
    <scope>NUCLEOTIDE SEQUENCE</scope>
    <source>
        <strain evidence="10">BCW_3452</strain>
    </source>
</reference>
<dbReference type="SUPFAM" id="SSF53597">
    <property type="entry name" value="Dihydrofolate reductase-like"/>
    <property type="match status" value="1"/>
</dbReference>
<dbReference type="GO" id="GO:0006730">
    <property type="term" value="P:one-carbon metabolic process"/>
    <property type="evidence" value="ECO:0007669"/>
    <property type="project" value="UniProtKB-KW"/>
</dbReference>
<evidence type="ECO:0000256" key="5">
    <source>
        <dbReference type="ARBA" id="ARBA00022857"/>
    </source>
</evidence>
<dbReference type="CDD" id="cd00209">
    <property type="entry name" value="DHFR"/>
    <property type="match status" value="1"/>
</dbReference>
<dbReference type="InterPro" id="IPR017925">
    <property type="entry name" value="DHFR_CS"/>
</dbReference>
<proteinExistence type="inferred from homology"/>
<evidence type="ECO:0000256" key="2">
    <source>
        <dbReference type="ARBA" id="ARBA00009539"/>
    </source>
</evidence>
<evidence type="ECO:0000256" key="1">
    <source>
        <dbReference type="ARBA" id="ARBA00004903"/>
    </source>
</evidence>
<dbReference type="EC" id="1.5.1.3" evidence="3"/>
<evidence type="ECO:0000256" key="6">
    <source>
        <dbReference type="ARBA" id="ARBA00023002"/>
    </source>
</evidence>
<gene>
    <name evidence="10" type="ORF">I7730_14065</name>
</gene>
<dbReference type="GO" id="GO:0050661">
    <property type="term" value="F:NADP binding"/>
    <property type="evidence" value="ECO:0007669"/>
    <property type="project" value="InterPro"/>
</dbReference>
<dbReference type="GO" id="GO:0046654">
    <property type="term" value="P:tetrahydrofolate biosynthetic process"/>
    <property type="evidence" value="ECO:0007669"/>
    <property type="project" value="UniProtKB-UniPathway"/>
</dbReference>
<protein>
    <recommendedName>
        <fullName evidence="3">dihydrofolate reductase</fullName>
        <ecNumber evidence="3">1.5.1.3</ecNumber>
    </recommendedName>
</protein>
<dbReference type="InterPro" id="IPR012259">
    <property type="entry name" value="DHFR"/>
</dbReference>
<dbReference type="Proteomes" id="UP000863257">
    <property type="component" value="Unassembled WGS sequence"/>
</dbReference>
<dbReference type="PROSITE" id="PS51330">
    <property type="entry name" value="DHFR_2"/>
    <property type="match status" value="1"/>
</dbReference>
<evidence type="ECO:0000256" key="8">
    <source>
        <dbReference type="RuleBase" id="RU004474"/>
    </source>
</evidence>
<evidence type="ECO:0000256" key="3">
    <source>
        <dbReference type="ARBA" id="ARBA00012856"/>
    </source>
</evidence>
<dbReference type="AlphaFoldDB" id="A0A8H9TFM6"/>
<dbReference type="Pfam" id="PF00186">
    <property type="entry name" value="DHFR_1"/>
    <property type="match status" value="1"/>
</dbReference>
<comment type="caution">
    <text evidence="10">The sequence shown here is derived from an EMBL/GenBank/DDBJ whole genome shotgun (WGS) entry which is preliminary data.</text>
</comment>
<keyword evidence="4" id="KW-0554">One-carbon metabolism</keyword>
<dbReference type="PROSITE" id="PS00075">
    <property type="entry name" value="DHFR_1"/>
    <property type="match status" value="1"/>
</dbReference>
<dbReference type="InterPro" id="IPR024072">
    <property type="entry name" value="DHFR-like_dom_sf"/>
</dbReference>
<name>A0A8H9TFM6_VIBVL</name>
<dbReference type="InterPro" id="IPR001796">
    <property type="entry name" value="DHFR_dom"/>
</dbReference>
<dbReference type="GO" id="GO:0046655">
    <property type="term" value="P:folic acid metabolic process"/>
    <property type="evidence" value="ECO:0007669"/>
    <property type="project" value="TreeGrafter"/>
</dbReference>
<comment type="function">
    <text evidence="7">Key enzyme in folate metabolism. Catalyzes an essential reaction for de novo glycine and purine synthesis, and for DNA precursor synthesis.</text>
</comment>
<comment type="similarity">
    <text evidence="2 8">Belongs to the dihydrofolate reductase family.</text>
</comment>
<dbReference type="PANTHER" id="PTHR48069">
    <property type="entry name" value="DIHYDROFOLATE REDUCTASE"/>
    <property type="match status" value="1"/>
</dbReference>
<dbReference type="UniPathway" id="UPA00077">
    <property type="reaction ID" value="UER00158"/>
</dbReference>
<dbReference type="PANTHER" id="PTHR48069:SF3">
    <property type="entry name" value="DIHYDROFOLATE REDUCTASE"/>
    <property type="match status" value="1"/>
</dbReference>
<evidence type="ECO:0000313" key="10">
    <source>
        <dbReference type="EMBL" id="HAS8540911.1"/>
    </source>
</evidence>
<sequence>MITIISAVDSKFAIGKGNKLPWNCPSDLKFFKRETLNKIIVMGANTWDSLSKYTRPLPDRINCVLSKSELVLPDGVMHFRSLEEVLNLAEANDVYIIGGAGVYRQFVDFCDRMILTHLDIEVVDADTFFPKFTPVSAKKITSGVDEASGIGYEIIEYKMK</sequence>
<reference evidence="10" key="1">
    <citation type="journal article" date="2018" name="Genome Biol.">
        <title>SKESA: strategic k-mer extension for scrupulous assemblies.</title>
        <authorList>
            <person name="Souvorov A."/>
            <person name="Agarwala R."/>
            <person name="Lipman D.J."/>
        </authorList>
    </citation>
    <scope>NUCLEOTIDE SEQUENCE</scope>
    <source>
        <strain evidence="10">BCW_3452</strain>
    </source>
</reference>
<dbReference type="GO" id="GO:0005829">
    <property type="term" value="C:cytosol"/>
    <property type="evidence" value="ECO:0007669"/>
    <property type="project" value="TreeGrafter"/>
</dbReference>
<dbReference type="GO" id="GO:0046452">
    <property type="term" value="P:dihydrofolate metabolic process"/>
    <property type="evidence" value="ECO:0007669"/>
    <property type="project" value="TreeGrafter"/>
</dbReference>
<keyword evidence="5" id="KW-0521">NADP</keyword>
<dbReference type="Gene3D" id="3.40.430.10">
    <property type="entry name" value="Dihydrofolate Reductase, subunit A"/>
    <property type="match status" value="1"/>
</dbReference>
<feature type="domain" description="DHFR" evidence="9">
    <location>
        <begin position="1"/>
        <end position="160"/>
    </location>
</feature>
<evidence type="ECO:0000259" key="9">
    <source>
        <dbReference type="PROSITE" id="PS51330"/>
    </source>
</evidence>
<dbReference type="GO" id="GO:0004146">
    <property type="term" value="F:dihydrofolate reductase activity"/>
    <property type="evidence" value="ECO:0007669"/>
    <property type="project" value="UniProtKB-EC"/>
</dbReference>
<keyword evidence="6" id="KW-0560">Oxidoreductase</keyword>
<dbReference type="PRINTS" id="PR00070">
    <property type="entry name" value="DHFR"/>
</dbReference>
<comment type="pathway">
    <text evidence="1">Cofactor biosynthesis; tetrahydrofolate biosynthesis; 5,6,7,8-tetrahydrofolate from 7,8-dihydrofolate: step 1/1.</text>
</comment>